<gene>
    <name evidence="2" type="ORF">NKR23_g264</name>
</gene>
<evidence type="ECO:0000256" key="1">
    <source>
        <dbReference type="SAM" id="SignalP"/>
    </source>
</evidence>
<sequence length="209" mass="24213">MWLTYIKVPFLAISFLSALSISSAQMDFPIPFEVANFRARAGSTKDPNAHAYYKFDIKVSPDEPFIFCEVWAWTDKGRRTVKRLPPTHRKECSDPKVSFGINRQWEGLYMIDLIRGNMWLKVWWDSQDLGPIEGTYKIDKMDIDTYPELHQAHVHELYTGMDNFTVSNMVWPVKQPTRCEEAECGKILPNQFNKPPGSADSHRFPGESY</sequence>
<reference evidence="2" key="1">
    <citation type="submission" date="2022-07" db="EMBL/GenBank/DDBJ databases">
        <title>Fungi with potential for degradation of polypropylene.</title>
        <authorList>
            <person name="Gostincar C."/>
        </authorList>
    </citation>
    <scope>NUCLEOTIDE SEQUENCE</scope>
    <source>
        <strain evidence="2">EXF-13308</strain>
    </source>
</reference>
<dbReference type="Proteomes" id="UP001174694">
    <property type="component" value="Unassembled WGS sequence"/>
</dbReference>
<evidence type="ECO:0000313" key="2">
    <source>
        <dbReference type="EMBL" id="KAJ9157884.1"/>
    </source>
</evidence>
<dbReference type="EMBL" id="JANBVO010000001">
    <property type="protein sequence ID" value="KAJ9157884.1"/>
    <property type="molecule type" value="Genomic_DNA"/>
</dbReference>
<proteinExistence type="predicted"/>
<name>A0AA38VXU2_9PEZI</name>
<protein>
    <submittedName>
        <fullName evidence="2">Uncharacterized protein</fullName>
    </submittedName>
</protein>
<keyword evidence="3" id="KW-1185">Reference proteome</keyword>
<dbReference type="AlphaFoldDB" id="A0AA38VXU2"/>
<feature type="signal peptide" evidence="1">
    <location>
        <begin position="1"/>
        <end position="24"/>
    </location>
</feature>
<feature type="chain" id="PRO_5041464521" evidence="1">
    <location>
        <begin position="25"/>
        <end position="209"/>
    </location>
</feature>
<accession>A0AA38VXU2</accession>
<evidence type="ECO:0000313" key="3">
    <source>
        <dbReference type="Proteomes" id="UP001174694"/>
    </source>
</evidence>
<organism evidence="2 3">
    <name type="scientific">Pleurostoma richardsiae</name>
    <dbReference type="NCBI Taxonomy" id="41990"/>
    <lineage>
        <taxon>Eukaryota</taxon>
        <taxon>Fungi</taxon>
        <taxon>Dikarya</taxon>
        <taxon>Ascomycota</taxon>
        <taxon>Pezizomycotina</taxon>
        <taxon>Sordariomycetes</taxon>
        <taxon>Sordariomycetidae</taxon>
        <taxon>Calosphaeriales</taxon>
        <taxon>Pleurostomataceae</taxon>
        <taxon>Pleurostoma</taxon>
    </lineage>
</organism>
<keyword evidence="1" id="KW-0732">Signal</keyword>
<comment type="caution">
    <text evidence="2">The sequence shown here is derived from an EMBL/GenBank/DDBJ whole genome shotgun (WGS) entry which is preliminary data.</text>
</comment>